<sequence>MRAVLIKDDKGPAENLYIGETPKPALGPQQVMVKIKAFGLNRMDISQRQGNYPPPPGVSLVMGVEFSGHVSELGPGASGWAVGDEVFGLAAGGAYAEYIVVPQTNILRKPKHLSWVQAASIPENFITAFQAVVLVAEIKKGDDVLVHAGASGVGLAAIQLARFFGAHSVTATASTKAKLDWLLSLPAGATHVANYKTENFAEVVKGATGGKGVDVIVDFVGRTHWQKNIESLAVDGRMSIVAFMSGAEVPEFNIAPILFKRLRIQGTTLRSRSAEYKADLISRFGELIEKFTDSDGVGPLRTYIHKVYPWTEIQAAHREMEADANAGKIMVEIV</sequence>
<accession>A0ACB8SVG9</accession>
<dbReference type="Proteomes" id="UP000814140">
    <property type="component" value="Unassembled WGS sequence"/>
</dbReference>
<evidence type="ECO:0000313" key="2">
    <source>
        <dbReference type="Proteomes" id="UP000814140"/>
    </source>
</evidence>
<comment type="caution">
    <text evidence="1">The sequence shown here is derived from an EMBL/GenBank/DDBJ whole genome shotgun (WGS) entry which is preliminary data.</text>
</comment>
<reference evidence="1" key="2">
    <citation type="journal article" date="2022" name="New Phytol.">
        <title>Evolutionary transition to the ectomycorrhizal habit in the genomes of a hyperdiverse lineage of mushroom-forming fungi.</title>
        <authorList>
            <person name="Looney B."/>
            <person name="Miyauchi S."/>
            <person name="Morin E."/>
            <person name="Drula E."/>
            <person name="Courty P.E."/>
            <person name="Kohler A."/>
            <person name="Kuo A."/>
            <person name="LaButti K."/>
            <person name="Pangilinan J."/>
            <person name="Lipzen A."/>
            <person name="Riley R."/>
            <person name="Andreopoulos W."/>
            <person name="He G."/>
            <person name="Johnson J."/>
            <person name="Nolan M."/>
            <person name="Tritt A."/>
            <person name="Barry K.W."/>
            <person name="Grigoriev I.V."/>
            <person name="Nagy L.G."/>
            <person name="Hibbett D."/>
            <person name="Henrissat B."/>
            <person name="Matheny P.B."/>
            <person name="Labbe J."/>
            <person name="Martin F.M."/>
        </authorList>
    </citation>
    <scope>NUCLEOTIDE SEQUENCE</scope>
    <source>
        <strain evidence="1">HHB10654</strain>
    </source>
</reference>
<reference evidence="1" key="1">
    <citation type="submission" date="2021-03" db="EMBL/GenBank/DDBJ databases">
        <authorList>
            <consortium name="DOE Joint Genome Institute"/>
            <person name="Ahrendt S."/>
            <person name="Looney B.P."/>
            <person name="Miyauchi S."/>
            <person name="Morin E."/>
            <person name="Drula E."/>
            <person name="Courty P.E."/>
            <person name="Chicoki N."/>
            <person name="Fauchery L."/>
            <person name="Kohler A."/>
            <person name="Kuo A."/>
            <person name="Labutti K."/>
            <person name="Pangilinan J."/>
            <person name="Lipzen A."/>
            <person name="Riley R."/>
            <person name="Andreopoulos W."/>
            <person name="He G."/>
            <person name="Johnson J."/>
            <person name="Barry K.W."/>
            <person name="Grigoriev I.V."/>
            <person name="Nagy L."/>
            <person name="Hibbett D."/>
            <person name="Henrissat B."/>
            <person name="Matheny P.B."/>
            <person name="Labbe J."/>
            <person name="Martin F."/>
        </authorList>
    </citation>
    <scope>NUCLEOTIDE SEQUENCE</scope>
    <source>
        <strain evidence="1">HHB10654</strain>
    </source>
</reference>
<evidence type="ECO:0000313" key="1">
    <source>
        <dbReference type="EMBL" id="KAI0060374.1"/>
    </source>
</evidence>
<name>A0ACB8SVG9_9AGAM</name>
<proteinExistence type="predicted"/>
<dbReference type="EMBL" id="MU277219">
    <property type="protein sequence ID" value="KAI0060374.1"/>
    <property type="molecule type" value="Genomic_DNA"/>
</dbReference>
<gene>
    <name evidence="1" type="ORF">BV25DRAFT_1871207</name>
</gene>
<protein>
    <submittedName>
        <fullName evidence="1">Quinone oxidoreductase</fullName>
    </submittedName>
</protein>
<keyword evidence="2" id="KW-1185">Reference proteome</keyword>
<organism evidence="1 2">
    <name type="scientific">Artomyces pyxidatus</name>
    <dbReference type="NCBI Taxonomy" id="48021"/>
    <lineage>
        <taxon>Eukaryota</taxon>
        <taxon>Fungi</taxon>
        <taxon>Dikarya</taxon>
        <taxon>Basidiomycota</taxon>
        <taxon>Agaricomycotina</taxon>
        <taxon>Agaricomycetes</taxon>
        <taxon>Russulales</taxon>
        <taxon>Auriscalpiaceae</taxon>
        <taxon>Artomyces</taxon>
    </lineage>
</organism>